<comment type="caution">
    <text evidence="2">The sequence shown here is derived from an EMBL/GenBank/DDBJ whole genome shotgun (WGS) entry which is preliminary data.</text>
</comment>
<feature type="transmembrane region" description="Helical" evidence="1">
    <location>
        <begin position="167"/>
        <end position="188"/>
    </location>
</feature>
<dbReference type="Pfam" id="PF01944">
    <property type="entry name" value="SpoIIM"/>
    <property type="match status" value="1"/>
</dbReference>
<keyword evidence="1" id="KW-1133">Transmembrane helix</keyword>
<dbReference type="Proteomes" id="UP001174037">
    <property type="component" value="Unassembled WGS sequence"/>
</dbReference>
<dbReference type="InterPro" id="IPR002798">
    <property type="entry name" value="SpoIIM-like"/>
</dbReference>
<evidence type="ECO:0000313" key="3">
    <source>
        <dbReference type="Proteomes" id="UP001174037"/>
    </source>
</evidence>
<sequence length="202" mass="22890">MLNLTDSSYYKRAFNFFIFATVILVITIVLAYFFSPSIETIKQAGEKSPDRVSGTEGLEKVWGFIVSNAFSVTYQAVILSIIPIPYLYSIHLLATAIIPGLMLGFIVNFDTYKGFIGIISYIPHYILEVGGHCLVLSGLYMINKCIRRKITNIFRKEKKVDISFRNVVLNFCKVFVCIALPVFIIAAFTETYIADFLFKLMT</sequence>
<name>A0AAW7AM28_9STAP</name>
<gene>
    <name evidence="2" type="ORF">P1A27_14445</name>
</gene>
<keyword evidence="1" id="KW-0472">Membrane</keyword>
<protein>
    <submittedName>
        <fullName evidence="2">Stage II sporulation protein M</fullName>
    </submittedName>
</protein>
<feature type="transmembrane region" description="Helical" evidence="1">
    <location>
        <begin position="89"/>
        <end position="109"/>
    </location>
</feature>
<dbReference type="AlphaFoldDB" id="A0AAW7AM28"/>
<evidence type="ECO:0000256" key="1">
    <source>
        <dbReference type="SAM" id="Phobius"/>
    </source>
</evidence>
<keyword evidence="1" id="KW-0812">Transmembrane</keyword>
<feature type="transmembrane region" description="Helical" evidence="1">
    <location>
        <begin position="12"/>
        <end position="34"/>
    </location>
</feature>
<dbReference type="RefSeq" id="WP_002512548.1">
    <property type="nucleotide sequence ID" value="NZ_CP133230.1"/>
</dbReference>
<evidence type="ECO:0000313" key="2">
    <source>
        <dbReference type="EMBL" id="MDK9867127.1"/>
    </source>
</evidence>
<proteinExistence type="predicted"/>
<feature type="transmembrane region" description="Helical" evidence="1">
    <location>
        <begin position="129"/>
        <end position="146"/>
    </location>
</feature>
<reference evidence="2" key="1">
    <citation type="journal article" date="2023" name="Int. J. Mol. Sci.">
        <title>Antibiotic Resistance/Susceptibility Profiles of Staphylococcus equorum Strains from Cheese, and Genome Analysis for Antibiotic Resistance Genes.</title>
        <authorList>
            <person name="Vazquez L."/>
            <person name="Srednik M.E."/>
            <person name="Rodriguez J."/>
            <person name="Florez A.B."/>
            <person name="Mayo B."/>
        </authorList>
    </citation>
    <scope>NUCLEOTIDE SEQUENCE</scope>
    <source>
        <strain evidence="2">5A3I</strain>
    </source>
</reference>
<accession>A0AAW7AM28</accession>
<feature type="transmembrane region" description="Helical" evidence="1">
    <location>
        <begin position="61"/>
        <end position="82"/>
    </location>
</feature>
<reference evidence="2" key="2">
    <citation type="submission" date="2023-03" db="EMBL/GenBank/DDBJ databases">
        <authorList>
            <person name="Vazquez L."/>
            <person name="Rodriguez J."/>
            <person name="Mayo B."/>
            <person name="Florez A.B."/>
        </authorList>
    </citation>
    <scope>NUCLEOTIDE SEQUENCE</scope>
    <source>
        <strain evidence="2">5A3I</strain>
    </source>
</reference>
<organism evidence="2 3">
    <name type="scientific">Staphylococcus equorum</name>
    <dbReference type="NCBI Taxonomy" id="246432"/>
    <lineage>
        <taxon>Bacteria</taxon>
        <taxon>Bacillati</taxon>
        <taxon>Bacillota</taxon>
        <taxon>Bacilli</taxon>
        <taxon>Bacillales</taxon>
        <taxon>Staphylococcaceae</taxon>
        <taxon>Staphylococcus</taxon>
    </lineage>
</organism>
<dbReference type="EMBL" id="JARGCK010000025">
    <property type="protein sequence ID" value="MDK9867127.1"/>
    <property type="molecule type" value="Genomic_DNA"/>
</dbReference>